<gene>
    <name evidence="2" type="ORF">K493DRAFT_328412</name>
</gene>
<comment type="similarity">
    <text evidence="1">Belongs to the MEMO1 family.</text>
</comment>
<evidence type="ECO:0000256" key="1">
    <source>
        <dbReference type="ARBA" id="ARBA00006315"/>
    </source>
</evidence>
<evidence type="ECO:0000313" key="2">
    <source>
        <dbReference type="EMBL" id="ORY03602.1"/>
    </source>
</evidence>
<dbReference type="NCBIfam" id="TIGR04336">
    <property type="entry name" value="AmmeMemoSam_B"/>
    <property type="match status" value="1"/>
</dbReference>
<sequence length="331" mass="36871">MHRKATHANSWYTGHGGQLDKELTTWLGRVPEESPEGVKVPVKGARAVIAPHAGYTYSGQAAAYAYKCIDVETIKRVFILGPSHHVYLSGCAVSKCDTYETPLGSLSVDKEVCEALVETGKFTTMSRSVDEDEHSLEMHLPYIYKTFESKVDQITLVPILVGALTASKEQAYGRLLQDYLADPENFFVISSDFCHWGSRFSYTFYSTAEKPSTAPSDVTRTRERSIPIYESIERLDREGMAVIEEVNHERFVEYLGRTKNTICGRHPIGVVLAAIEGWPQPTPEPTILDGNHASTGPIIRFIHYSQSSRVQRPNESSVSYASAYIFLPVPA</sequence>
<proteinExistence type="inferred from homology"/>
<dbReference type="PANTHER" id="PTHR11060:SF0">
    <property type="entry name" value="PROTEIN MEMO1"/>
    <property type="match status" value="1"/>
</dbReference>
<dbReference type="STRING" id="1314790.A0A1Y1YZY7"/>
<dbReference type="Pfam" id="PF01875">
    <property type="entry name" value="Memo"/>
    <property type="match status" value="1"/>
</dbReference>
<reference evidence="2 3" key="1">
    <citation type="submission" date="2016-07" db="EMBL/GenBank/DDBJ databases">
        <title>Pervasive Adenine N6-methylation of Active Genes in Fungi.</title>
        <authorList>
            <consortium name="DOE Joint Genome Institute"/>
            <person name="Mondo S.J."/>
            <person name="Dannebaum R.O."/>
            <person name="Kuo R.C."/>
            <person name="Labutti K."/>
            <person name="Haridas S."/>
            <person name="Kuo A."/>
            <person name="Salamov A."/>
            <person name="Ahrendt S.R."/>
            <person name="Lipzen A."/>
            <person name="Sullivan W."/>
            <person name="Andreopoulos W.B."/>
            <person name="Clum A."/>
            <person name="Lindquist E."/>
            <person name="Daum C."/>
            <person name="Ramamoorthy G.K."/>
            <person name="Gryganskyi A."/>
            <person name="Culley D."/>
            <person name="Magnuson J.K."/>
            <person name="James T.Y."/>
            <person name="O'Malley M.A."/>
            <person name="Stajich J.E."/>
            <person name="Spatafora J.W."/>
            <person name="Visel A."/>
            <person name="Grigoriev I.V."/>
        </authorList>
    </citation>
    <scope>NUCLEOTIDE SEQUENCE [LARGE SCALE GENOMIC DNA]</scope>
    <source>
        <strain evidence="2 3">CBS 931.73</strain>
    </source>
</reference>
<dbReference type="CDD" id="cd07361">
    <property type="entry name" value="MEMO_like"/>
    <property type="match status" value="1"/>
</dbReference>
<dbReference type="Proteomes" id="UP000193498">
    <property type="component" value="Unassembled WGS sequence"/>
</dbReference>
<dbReference type="PANTHER" id="PTHR11060">
    <property type="entry name" value="PROTEIN MEMO1"/>
    <property type="match status" value="1"/>
</dbReference>
<dbReference type="FunCoup" id="A0A1Y1YZY7">
    <property type="interactions" value="317"/>
</dbReference>
<dbReference type="InterPro" id="IPR002737">
    <property type="entry name" value="MEMO1_fam"/>
</dbReference>
<keyword evidence="3" id="KW-1185">Reference proteome</keyword>
<accession>A0A1Y1YZY7</accession>
<dbReference type="Gene3D" id="3.40.830.10">
    <property type="entry name" value="LigB-like"/>
    <property type="match status" value="1"/>
</dbReference>
<dbReference type="OrthoDB" id="417112at2759"/>
<organism evidence="2 3">
    <name type="scientific">Basidiobolus meristosporus CBS 931.73</name>
    <dbReference type="NCBI Taxonomy" id="1314790"/>
    <lineage>
        <taxon>Eukaryota</taxon>
        <taxon>Fungi</taxon>
        <taxon>Fungi incertae sedis</taxon>
        <taxon>Zoopagomycota</taxon>
        <taxon>Entomophthoromycotina</taxon>
        <taxon>Basidiobolomycetes</taxon>
        <taxon>Basidiobolales</taxon>
        <taxon>Basidiobolaceae</taxon>
        <taxon>Basidiobolus</taxon>
    </lineage>
</organism>
<comment type="caution">
    <text evidence="2">The sequence shown here is derived from an EMBL/GenBank/DDBJ whole genome shotgun (WGS) entry which is preliminary data.</text>
</comment>
<dbReference type="InParanoid" id="A0A1Y1YZY7"/>
<dbReference type="AlphaFoldDB" id="A0A1Y1YZY7"/>
<evidence type="ECO:0000313" key="3">
    <source>
        <dbReference type="Proteomes" id="UP000193498"/>
    </source>
</evidence>
<dbReference type="HAMAP" id="MF_00055">
    <property type="entry name" value="MEMO1"/>
    <property type="match status" value="1"/>
</dbReference>
<dbReference type="EMBL" id="MCFE01000044">
    <property type="protein sequence ID" value="ORY03602.1"/>
    <property type="molecule type" value="Genomic_DNA"/>
</dbReference>
<protein>
    <submittedName>
        <fullName evidence="2">UPF0103-domain-containing protein</fullName>
    </submittedName>
</protein>
<name>A0A1Y1YZY7_9FUNG</name>